<sequence length="117" mass="12483">MATEEQYVPGELLSLAEAFPGVADPRVLGRSKYALVEMLVIGVCAMVCGVEDFVGIEAWANERIEYSVREPLVGVPGERIRGPQMGLAFVGHERALVDVGRNPNKDSGASSSGMHPA</sequence>
<dbReference type="Pfam" id="PF13808">
    <property type="entry name" value="DDE_Tnp_1_assoc"/>
    <property type="match status" value="1"/>
</dbReference>
<dbReference type="EMBL" id="JADJEV010000003">
    <property type="protein sequence ID" value="MBK6972749.1"/>
    <property type="molecule type" value="Genomic_DNA"/>
</dbReference>
<gene>
    <name evidence="2" type="ORF">IPH26_07250</name>
</gene>
<proteinExistence type="predicted"/>
<dbReference type="InterPro" id="IPR032806">
    <property type="entry name" value="YbfD_N"/>
</dbReference>
<organism evidence="2 3">
    <name type="scientific">Candidatus Methylophosphatis roskildensis</name>
    <dbReference type="NCBI Taxonomy" id="2899263"/>
    <lineage>
        <taxon>Bacteria</taxon>
        <taxon>Pseudomonadati</taxon>
        <taxon>Pseudomonadota</taxon>
        <taxon>Betaproteobacteria</taxon>
        <taxon>Nitrosomonadales</taxon>
        <taxon>Sterolibacteriaceae</taxon>
        <taxon>Candidatus Methylophosphatis</taxon>
    </lineage>
</organism>
<protein>
    <submittedName>
        <fullName evidence="2">Transposase family protein</fullName>
    </submittedName>
</protein>
<dbReference type="Proteomes" id="UP000807785">
    <property type="component" value="Unassembled WGS sequence"/>
</dbReference>
<evidence type="ECO:0000313" key="3">
    <source>
        <dbReference type="Proteomes" id="UP000807785"/>
    </source>
</evidence>
<comment type="caution">
    <text evidence="2">The sequence shown here is derived from an EMBL/GenBank/DDBJ whole genome shotgun (WGS) entry which is preliminary data.</text>
</comment>
<evidence type="ECO:0000259" key="1">
    <source>
        <dbReference type="Pfam" id="PF13808"/>
    </source>
</evidence>
<evidence type="ECO:0000313" key="2">
    <source>
        <dbReference type="EMBL" id="MBK6972749.1"/>
    </source>
</evidence>
<accession>A0A9D7E238</accession>
<dbReference type="AlphaFoldDB" id="A0A9D7E238"/>
<reference evidence="2" key="1">
    <citation type="submission" date="2020-10" db="EMBL/GenBank/DDBJ databases">
        <title>Connecting structure to function with the recovery of over 1000 high-quality activated sludge metagenome-assembled genomes encoding full-length rRNA genes using long-read sequencing.</title>
        <authorList>
            <person name="Singleton C.M."/>
            <person name="Petriglieri F."/>
            <person name="Kristensen J.M."/>
            <person name="Kirkegaard R.H."/>
            <person name="Michaelsen T.Y."/>
            <person name="Andersen M.H."/>
            <person name="Karst S.M."/>
            <person name="Dueholm M.S."/>
            <person name="Nielsen P.H."/>
            <person name="Albertsen M."/>
        </authorList>
    </citation>
    <scope>NUCLEOTIDE SEQUENCE</scope>
    <source>
        <strain evidence="2">Bjer_18-Q3-R1-45_BAT3C.347</strain>
    </source>
</reference>
<name>A0A9D7E238_9PROT</name>
<feature type="domain" description="H repeat-associated protein N-terminal" evidence="1">
    <location>
        <begin position="17"/>
        <end position="64"/>
    </location>
</feature>